<dbReference type="InterPro" id="IPR012674">
    <property type="entry name" value="Calycin"/>
</dbReference>
<gene>
    <name evidence="6" type="primary">LOC118404844</name>
    <name evidence="4" type="ORF">BRAFLDRAFT_75082</name>
</gene>
<dbReference type="GO" id="GO:0005634">
    <property type="term" value="C:nucleus"/>
    <property type="evidence" value="ECO:0000318"/>
    <property type="project" value="GO_Central"/>
</dbReference>
<evidence type="ECO:0000259" key="3">
    <source>
        <dbReference type="PROSITE" id="PS00214"/>
    </source>
</evidence>
<dbReference type="CDD" id="cd00742">
    <property type="entry name" value="FABP"/>
    <property type="match status" value="1"/>
</dbReference>
<proteinExistence type="inferred from homology"/>
<dbReference type="Proteomes" id="UP000001554">
    <property type="component" value="Chromosome 17"/>
</dbReference>
<reference evidence="4" key="1">
    <citation type="journal article" date="2008" name="Nature">
        <title>The amphioxus genome and the evolution of the chordate karyotype.</title>
        <authorList>
            <consortium name="US DOE Joint Genome Institute (JGI-PGF)"/>
            <person name="Putnam N.H."/>
            <person name="Butts T."/>
            <person name="Ferrier D.E.K."/>
            <person name="Furlong R.F."/>
            <person name="Hellsten U."/>
            <person name="Kawashima T."/>
            <person name="Robinson-Rechavi M."/>
            <person name="Shoguchi E."/>
            <person name="Terry A."/>
            <person name="Yu J.-K."/>
            <person name="Benito-Gutierrez E.L."/>
            <person name="Dubchak I."/>
            <person name="Garcia-Fernandez J."/>
            <person name="Gibson-Brown J.J."/>
            <person name="Grigoriev I.V."/>
            <person name="Horton A.C."/>
            <person name="de Jong P.J."/>
            <person name="Jurka J."/>
            <person name="Kapitonov V.V."/>
            <person name="Kohara Y."/>
            <person name="Kuroki Y."/>
            <person name="Lindquist E."/>
            <person name="Lucas S."/>
            <person name="Osoegawa K."/>
            <person name="Pennacchio L.A."/>
            <person name="Salamov A.A."/>
            <person name="Satou Y."/>
            <person name="Sauka-Spengler T."/>
            <person name="Schmutz J."/>
            <person name="Shin-I T."/>
            <person name="Toyoda A."/>
            <person name="Bronner-Fraser M."/>
            <person name="Fujiyama A."/>
            <person name="Holland L.Z."/>
            <person name="Holland P.W.H."/>
            <person name="Satoh N."/>
            <person name="Rokhsar D.S."/>
        </authorList>
    </citation>
    <scope>NUCLEOTIDE SEQUENCE [LARGE SCALE GENOMIC DNA]</scope>
    <source>
        <strain evidence="4">S238N-H82</strain>
        <tissue evidence="4">Testes</tissue>
    </source>
</reference>
<evidence type="ECO:0000313" key="4">
    <source>
        <dbReference type="EMBL" id="EEN45112.1"/>
    </source>
</evidence>
<dbReference type="InterPro" id="IPR000566">
    <property type="entry name" value="Lipocln_cytosolic_FA-bd_dom"/>
</dbReference>
<dbReference type="InParanoid" id="C3ZQR6"/>
<dbReference type="RefSeq" id="XP_035660105.1">
    <property type="nucleotide sequence ID" value="XM_035804212.1"/>
</dbReference>
<name>C3ZQR6_BRAFL</name>
<dbReference type="PROSITE" id="PS00214">
    <property type="entry name" value="FABP"/>
    <property type="match status" value="1"/>
</dbReference>
<evidence type="ECO:0000313" key="5">
    <source>
        <dbReference type="Proteomes" id="UP000001554"/>
    </source>
</evidence>
<dbReference type="SUPFAM" id="SSF50814">
    <property type="entry name" value="Lipocalins"/>
    <property type="match status" value="1"/>
</dbReference>
<protein>
    <submittedName>
        <fullName evidence="6">Sodium/calcium exchanger regulatory protein 1-like</fullName>
    </submittedName>
</protein>
<dbReference type="eggNOG" id="KOG4015">
    <property type="taxonomic scope" value="Eukaryota"/>
</dbReference>
<dbReference type="OMA" id="VQTMEIG"/>
<dbReference type="Gene3D" id="2.40.128.20">
    <property type="match status" value="1"/>
</dbReference>
<dbReference type="EMBL" id="GG666662">
    <property type="protein sequence ID" value="EEN45112.1"/>
    <property type="molecule type" value="Genomic_DNA"/>
</dbReference>
<reference evidence="5" key="2">
    <citation type="journal article" date="2020" name="Nat. Ecol. Evol.">
        <title>Deeply conserved synteny resolves early events in vertebrate evolution.</title>
        <authorList>
            <person name="Simakov O."/>
            <person name="Marletaz F."/>
            <person name="Yue J.X."/>
            <person name="O'Connell B."/>
            <person name="Jenkins J."/>
            <person name="Brandt A."/>
            <person name="Calef R."/>
            <person name="Tung C.H."/>
            <person name="Huang T.K."/>
            <person name="Schmutz J."/>
            <person name="Satoh N."/>
            <person name="Yu J.K."/>
            <person name="Putnam N.H."/>
            <person name="Green R.E."/>
            <person name="Rokhsar D.S."/>
        </authorList>
    </citation>
    <scope>NUCLEOTIDE SEQUENCE [LARGE SCALE GENOMIC DNA]</scope>
    <source>
        <strain evidence="5">S238N-H82</strain>
    </source>
</reference>
<evidence type="ECO:0000256" key="1">
    <source>
        <dbReference type="ARBA" id="ARBA00008390"/>
    </source>
</evidence>
<dbReference type="PANTHER" id="PTHR11955">
    <property type="entry name" value="FATTY ACID BINDING PROTEIN"/>
    <property type="match status" value="1"/>
</dbReference>
<evidence type="ECO:0000313" key="6">
    <source>
        <dbReference type="RefSeq" id="XP_035660105.1"/>
    </source>
</evidence>
<reference evidence="6" key="3">
    <citation type="submission" date="2025-04" db="UniProtKB">
        <authorList>
            <consortium name="RefSeq"/>
        </authorList>
    </citation>
    <scope>IDENTIFICATION</scope>
    <source>
        <strain evidence="6">S238N-H82</strain>
        <tissue evidence="6">Testes</tissue>
    </source>
</reference>
<comment type="similarity">
    <text evidence="1 2">Belongs to the calycin superfamily. Fatty-acid binding protein (FABP) family.</text>
</comment>
<dbReference type="GO" id="GO:0015908">
    <property type="term" value="P:fatty acid transport"/>
    <property type="evidence" value="ECO:0000318"/>
    <property type="project" value="GO_Central"/>
</dbReference>
<dbReference type="PRINTS" id="PR00178">
    <property type="entry name" value="FATTYACIDBP"/>
</dbReference>
<accession>C3ZQR6</accession>
<dbReference type="InterPro" id="IPR031259">
    <property type="entry name" value="ILBP"/>
</dbReference>
<feature type="domain" description="Cytosolic fatty-acid binding proteins" evidence="3">
    <location>
        <begin position="8"/>
        <end position="25"/>
    </location>
</feature>
<organism>
    <name type="scientific">Branchiostoma floridae</name>
    <name type="common">Florida lancelet</name>
    <name type="synonym">Amphioxus</name>
    <dbReference type="NCBI Taxonomy" id="7739"/>
    <lineage>
        <taxon>Eukaryota</taxon>
        <taxon>Metazoa</taxon>
        <taxon>Chordata</taxon>
        <taxon>Cephalochordata</taxon>
        <taxon>Leptocardii</taxon>
        <taxon>Amphioxiformes</taxon>
        <taxon>Branchiostomatidae</taxon>
        <taxon>Branchiostoma</taxon>
    </lineage>
</organism>
<keyword evidence="5" id="KW-1185">Reference proteome</keyword>
<dbReference type="OrthoDB" id="354351at2759"/>
<dbReference type="AlphaFoldDB" id="C3ZQR6"/>
<dbReference type="GO" id="GO:0005504">
    <property type="term" value="F:fatty acid binding"/>
    <property type="evidence" value="ECO:0000318"/>
    <property type="project" value="GO_Central"/>
</dbReference>
<dbReference type="InterPro" id="IPR000463">
    <property type="entry name" value="Fatty_acid-bd"/>
</dbReference>
<dbReference type="Pfam" id="PF00061">
    <property type="entry name" value="Lipocalin"/>
    <property type="match status" value="1"/>
</dbReference>
<dbReference type="GO" id="GO:0005829">
    <property type="term" value="C:cytosol"/>
    <property type="evidence" value="ECO:0000318"/>
    <property type="project" value="GO_Central"/>
</dbReference>
<dbReference type="KEGG" id="bfo:118404844"/>
<keyword evidence="2" id="KW-0813">Transport</keyword>
<evidence type="ECO:0000256" key="2">
    <source>
        <dbReference type="RuleBase" id="RU003696"/>
    </source>
</evidence>
<sequence>MAGNNIAGKWKLHHNEGFEEFLEEMGAPYLARKAVGKSHPTQEIVINGDHVTIKFISMLMTREINFTIGQEFETEWSGQKNKAMARWEDGKLVMTETGARGKSTTSRYVDEDGMLQMVITSPKGLVCKRVFKKK</sequence>
<dbReference type="GeneID" id="118404844"/>